<dbReference type="EC" id="2.4.1.-" evidence="5"/>
<evidence type="ECO:0000256" key="1">
    <source>
        <dbReference type="ARBA" id="ARBA00004877"/>
    </source>
</evidence>
<evidence type="ECO:0000256" key="3">
    <source>
        <dbReference type="ARBA" id="ARBA00022676"/>
    </source>
</evidence>
<comment type="pathway">
    <text evidence="1">Glycan metabolism; pectin biosynthesis.</text>
</comment>
<keyword evidence="3" id="KW-0328">Glycosyltransferase</keyword>
<dbReference type="PANTHER" id="PTHR13778:SF13">
    <property type="entry name" value="GALACTURONOSYLTRANSFERASE-LIKE 3-RELATED"/>
    <property type="match status" value="1"/>
</dbReference>
<evidence type="ECO:0000256" key="5">
    <source>
        <dbReference type="RuleBase" id="RU362027"/>
    </source>
</evidence>
<name>A0ABP1BD88_9BRYO</name>
<reference evidence="6" key="1">
    <citation type="submission" date="2024-03" db="EMBL/GenBank/DDBJ databases">
        <authorList>
            <consortium name="ELIXIR-Norway"/>
            <consortium name="Elixir Norway"/>
        </authorList>
    </citation>
    <scope>NUCLEOTIDE SEQUENCE</scope>
</reference>
<organism evidence="6 7">
    <name type="scientific">Sphagnum jensenii</name>
    <dbReference type="NCBI Taxonomy" id="128206"/>
    <lineage>
        <taxon>Eukaryota</taxon>
        <taxon>Viridiplantae</taxon>
        <taxon>Streptophyta</taxon>
        <taxon>Embryophyta</taxon>
        <taxon>Bryophyta</taxon>
        <taxon>Sphagnophytina</taxon>
        <taxon>Sphagnopsida</taxon>
        <taxon>Sphagnales</taxon>
        <taxon>Sphagnaceae</taxon>
        <taxon>Sphagnum</taxon>
    </lineage>
</organism>
<keyword evidence="4" id="KW-0808">Transferase</keyword>
<dbReference type="Gene3D" id="3.90.550.10">
    <property type="entry name" value="Spore Coat Polysaccharide Biosynthesis Protein SpsA, Chain A"/>
    <property type="match status" value="1"/>
</dbReference>
<dbReference type="InterPro" id="IPR050748">
    <property type="entry name" value="Glycosyltrans_8_dom-fam"/>
</dbReference>
<proteinExistence type="inferred from homology"/>
<sequence>MVRTLRTRGRAAAVLVALLLQALFSWTTVESIRFSQFAFDQKSSLGGGGGDELLLQQQQEETTQISTEVQKRPEDWPPFREAPAFKNDKQCVSAERKKKKNNGAEEEICDSSAVHIAMTLDVAYLRGSMAAVFSILKHSSCPENVIFHFLVGNRDAGLRSLIFSTFPFLRFKVYHFDEALVKSRISASVRLALEHPLNYARSYLADILEPCVERVIYLDSDLIVVDDIVKLWGTRLGSGAIGAPEYCHTNFTKYFTDSFWSNKAFTKVFNHRRNKPCYFNTGVMVMNLVKWREQNYRSTIESWMKRQKEARIYELGSLPPFLLVFAGDVEPIDHRWNQHGLGGDNLEGRCRPLHPGPVSLLHWSGKGKPWIRLDARKPCSVDNLWAPYDLHLPSMSSYL</sequence>
<evidence type="ECO:0000313" key="6">
    <source>
        <dbReference type="EMBL" id="CAK9873235.1"/>
    </source>
</evidence>
<evidence type="ECO:0000256" key="2">
    <source>
        <dbReference type="ARBA" id="ARBA00006351"/>
    </source>
</evidence>
<dbReference type="SUPFAM" id="SSF53448">
    <property type="entry name" value="Nucleotide-diphospho-sugar transferases"/>
    <property type="match status" value="1"/>
</dbReference>
<accession>A0ABP1BD88</accession>
<dbReference type="InterPro" id="IPR002495">
    <property type="entry name" value="Glyco_trans_8"/>
</dbReference>
<dbReference type="Pfam" id="PF01501">
    <property type="entry name" value="Glyco_transf_8"/>
    <property type="match status" value="1"/>
</dbReference>
<gene>
    <name evidence="6" type="ORF">CSSPJE1EN2_LOCUS15805</name>
</gene>
<dbReference type="Proteomes" id="UP001497522">
    <property type="component" value="Chromosome 3"/>
</dbReference>
<evidence type="ECO:0000256" key="4">
    <source>
        <dbReference type="ARBA" id="ARBA00022679"/>
    </source>
</evidence>
<dbReference type="InterPro" id="IPR029044">
    <property type="entry name" value="Nucleotide-diphossugar_trans"/>
</dbReference>
<comment type="similarity">
    <text evidence="2 5">Belongs to the glycosyltransferase 8 family.</text>
</comment>
<dbReference type="PANTHER" id="PTHR13778">
    <property type="entry name" value="GLYCOSYLTRANSFERASE 8 DOMAIN-CONTAINING PROTEIN"/>
    <property type="match status" value="1"/>
</dbReference>
<evidence type="ECO:0000313" key="7">
    <source>
        <dbReference type="Proteomes" id="UP001497522"/>
    </source>
</evidence>
<dbReference type="EMBL" id="OZ023704">
    <property type="protein sequence ID" value="CAK9873235.1"/>
    <property type="molecule type" value="Genomic_DNA"/>
</dbReference>
<keyword evidence="7" id="KW-1185">Reference proteome</keyword>
<protein>
    <recommendedName>
        <fullName evidence="5">Hexosyltransferase</fullName>
        <ecNumber evidence="5">2.4.1.-</ecNumber>
    </recommendedName>
</protein>